<gene>
    <name evidence="1" type="ORF">PR048_008710</name>
</gene>
<evidence type="ECO:0000313" key="1">
    <source>
        <dbReference type="EMBL" id="KAJ8889212.1"/>
    </source>
</evidence>
<protein>
    <submittedName>
        <fullName evidence="1">Uncharacterized protein</fullName>
    </submittedName>
</protein>
<comment type="caution">
    <text evidence="1">The sequence shown here is derived from an EMBL/GenBank/DDBJ whole genome shotgun (WGS) entry which is preliminary data.</text>
</comment>
<proteinExistence type="predicted"/>
<reference evidence="1 2" key="1">
    <citation type="submission" date="2023-02" db="EMBL/GenBank/DDBJ databases">
        <title>LHISI_Scaffold_Assembly.</title>
        <authorList>
            <person name="Stuart O.P."/>
            <person name="Cleave R."/>
            <person name="Magrath M.J.L."/>
            <person name="Mikheyev A.S."/>
        </authorList>
    </citation>
    <scope>NUCLEOTIDE SEQUENCE [LARGE SCALE GENOMIC DNA]</scope>
    <source>
        <strain evidence="1">Daus_M_001</strain>
        <tissue evidence="1">Leg muscle</tissue>
    </source>
</reference>
<dbReference type="EMBL" id="JARBHB010000003">
    <property type="protein sequence ID" value="KAJ8889212.1"/>
    <property type="molecule type" value="Genomic_DNA"/>
</dbReference>
<dbReference type="Proteomes" id="UP001159363">
    <property type="component" value="Chromosome 3"/>
</dbReference>
<sequence length="95" mass="10928">MEDYLKESDCKAYDRSHIKRKLEEHYGESVTISGESGKADIVTLKETTDQILRSNHAKTKVCDPELQKIHIIEAAARLIKSDMKAYEWAKKDSYP</sequence>
<organism evidence="1 2">
    <name type="scientific">Dryococelus australis</name>
    <dbReference type="NCBI Taxonomy" id="614101"/>
    <lineage>
        <taxon>Eukaryota</taxon>
        <taxon>Metazoa</taxon>
        <taxon>Ecdysozoa</taxon>
        <taxon>Arthropoda</taxon>
        <taxon>Hexapoda</taxon>
        <taxon>Insecta</taxon>
        <taxon>Pterygota</taxon>
        <taxon>Neoptera</taxon>
        <taxon>Polyneoptera</taxon>
        <taxon>Phasmatodea</taxon>
        <taxon>Verophasmatodea</taxon>
        <taxon>Anareolatae</taxon>
        <taxon>Phasmatidae</taxon>
        <taxon>Eurycanthinae</taxon>
        <taxon>Dryococelus</taxon>
    </lineage>
</organism>
<accession>A0ABQ9HXV4</accession>
<keyword evidence="2" id="KW-1185">Reference proteome</keyword>
<name>A0ABQ9HXV4_9NEOP</name>
<evidence type="ECO:0000313" key="2">
    <source>
        <dbReference type="Proteomes" id="UP001159363"/>
    </source>
</evidence>